<gene>
    <name evidence="2" type="ORF">EAS64_28040</name>
</gene>
<dbReference type="SUPFAM" id="SSF46785">
    <property type="entry name" value="Winged helix' DNA-binding domain"/>
    <property type="match status" value="1"/>
</dbReference>
<accession>A0A6P2BWU8</accession>
<dbReference type="Proteomes" id="UP000460272">
    <property type="component" value="Unassembled WGS sequence"/>
</dbReference>
<dbReference type="InterPro" id="IPR036390">
    <property type="entry name" value="WH_DNA-bd_sf"/>
</dbReference>
<dbReference type="GO" id="GO:0006950">
    <property type="term" value="P:response to stress"/>
    <property type="evidence" value="ECO:0007669"/>
    <property type="project" value="TreeGrafter"/>
</dbReference>
<dbReference type="PANTHER" id="PTHR33164:SF94">
    <property type="entry name" value="TRANSCRIPTIONAL REGULATORY PROTEIN-RELATED"/>
    <property type="match status" value="1"/>
</dbReference>
<sequence length="109" mass="12056">MVIDLVRENCRVLDIVREVAISVGAASKAVDRVEAAGWCRRTANPHDRRSSYLELTAAGRRLLDAARPTFAAETAERLSVLSAKDRATAGRALATLRRVLENRQRTPEE</sequence>
<feature type="domain" description="HTH marR-type" evidence="1">
    <location>
        <begin position="1"/>
        <end position="105"/>
    </location>
</feature>
<comment type="caution">
    <text evidence="2">The sequence shown here is derived from an EMBL/GenBank/DDBJ whole genome shotgun (WGS) entry which is preliminary data.</text>
</comment>
<keyword evidence="3" id="KW-1185">Reference proteome</keyword>
<dbReference type="InterPro" id="IPR036388">
    <property type="entry name" value="WH-like_DNA-bd_sf"/>
</dbReference>
<evidence type="ECO:0000313" key="2">
    <source>
        <dbReference type="EMBL" id="TVZ02625.1"/>
    </source>
</evidence>
<dbReference type="PRINTS" id="PR00598">
    <property type="entry name" value="HTHMARR"/>
</dbReference>
<dbReference type="InterPro" id="IPR039422">
    <property type="entry name" value="MarR/SlyA-like"/>
</dbReference>
<organism evidence="2 3">
    <name type="scientific">Trebonia kvetii</name>
    <dbReference type="NCBI Taxonomy" id="2480626"/>
    <lineage>
        <taxon>Bacteria</taxon>
        <taxon>Bacillati</taxon>
        <taxon>Actinomycetota</taxon>
        <taxon>Actinomycetes</taxon>
        <taxon>Streptosporangiales</taxon>
        <taxon>Treboniaceae</taxon>
        <taxon>Trebonia</taxon>
    </lineage>
</organism>
<dbReference type="PANTHER" id="PTHR33164">
    <property type="entry name" value="TRANSCRIPTIONAL REGULATOR, MARR FAMILY"/>
    <property type="match status" value="1"/>
</dbReference>
<dbReference type="RefSeq" id="WP_145857816.1">
    <property type="nucleotide sequence ID" value="NZ_RPFW01000005.1"/>
</dbReference>
<protein>
    <submittedName>
        <fullName evidence="2">MarR family transcriptional regulator</fullName>
    </submittedName>
</protein>
<reference evidence="2 3" key="1">
    <citation type="submission" date="2018-11" db="EMBL/GenBank/DDBJ databases">
        <title>Trebonia kvetii gen.nov., sp.nov., a novel acidophilic actinobacterium, and proposal of the new actinobacterial family Treboniaceae fam. nov.</title>
        <authorList>
            <person name="Rapoport D."/>
            <person name="Sagova-Mareckova M."/>
            <person name="Sedlacek I."/>
            <person name="Provaznik J."/>
            <person name="Kralova S."/>
            <person name="Pavlinic D."/>
            <person name="Benes V."/>
            <person name="Kopecky J."/>
        </authorList>
    </citation>
    <scope>NUCLEOTIDE SEQUENCE [LARGE SCALE GENOMIC DNA]</scope>
    <source>
        <strain evidence="2 3">15Tr583</strain>
    </source>
</reference>
<dbReference type="PROSITE" id="PS50995">
    <property type="entry name" value="HTH_MARR_2"/>
    <property type="match status" value="1"/>
</dbReference>
<dbReference type="Pfam" id="PF01047">
    <property type="entry name" value="MarR"/>
    <property type="match status" value="1"/>
</dbReference>
<name>A0A6P2BWU8_9ACTN</name>
<dbReference type="InterPro" id="IPR000835">
    <property type="entry name" value="HTH_MarR-typ"/>
</dbReference>
<dbReference type="AlphaFoldDB" id="A0A6P2BWU8"/>
<dbReference type="Gene3D" id="1.10.10.10">
    <property type="entry name" value="Winged helix-like DNA-binding domain superfamily/Winged helix DNA-binding domain"/>
    <property type="match status" value="1"/>
</dbReference>
<proteinExistence type="predicted"/>
<dbReference type="OrthoDB" id="162531at2"/>
<dbReference type="EMBL" id="RPFW01000005">
    <property type="protein sequence ID" value="TVZ02625.1"/>
    <property type="molecule type" value="Genomic_DNA"/>
</dbReference>
<evidence type="ECO:0000259" key="1">
    <source>
        <dbReference type="PROSITE" id="PS50995"/>
    </source>
</evidence>
<evidence type="ECO:0000313" key="3">
    <source>
        <dbReference type="Proteomes" id="UP000460272"/>
    </source>
</evidence>
<dbReference type="SMART" id="SM00347">
    <property type="entry name" value="HTH_MARR"/>
    <property type="match status" value="1"/>
</dbReference>
<dbReference type="GO" id="GO:0003700">
    <property type="term" value="F:DNA-binding transcription factor activity"/>
    <property type="evidence" value="ECO:0007669"/>
    <property type="project" value="InterPro"/>
</dbReference>